<evidence type="ECO:0000313" key="4">
    <source>
        <dbReference type="Proteomes" id="UP000264036"/>
    </source>
</evidence>
<dbReference type="GO" id="GO:0032259">
    <property type="term" value="P:methylation"/>
    <property type="evidence" value="ECO:0007669"/>
    <property type="project" value="UniProtKB-KW"/>
</dbReference>
<organism evidence="3 4">
    <name type="scientific">Advenella kashmirensis</name>
    <dbReference type="NCBI Taxonomy" id="310575"/>
    <lineage>
        <taxon>Bacteria</taxon>
        <taxon>Pseudomonadati</taxon>
        <taxon>Pseudomonadota</taxon>
        <taxon>Betaproteobacteria</taxon>
        <taxon>Burkholderiales</taxon>
        <taxon>Alcaligenaceae</taxon>
    </lineage>
</organism>
<dbReference type="InterPro" id="IPR036388">
    <property type="entry name" value="WH-like_DNA-bd_sf"/>
</dbReference>
<gene>
    <name evidence="3" type="ORF">DD666_01975</name>
</gene>
<dbReference type="EMBL" id="DOEK01000004">
    <property type="protein sequence ID" value="HBP28168.1"/>
    <property type="molecule type" value="Genomic_DNA"/>
</dbReference>
<evidence type="ECO:0000259" key="1">
    <source>
        <dbReference type="Pfam" id="PF08100"/>
    </source>
</evidence>
<dbReference type="Proteomes" id="UP000264036">
    <property type="component" value="Unassembled WGS sequence"/>
</dbReference>
<proteinExistence type="predicted"/>
<dbReference type="CDD" id="cd02440">
    <property type="entry name" value="AdoMet_MTases"/>
    <property type="match status" value="1"/>
</dbReference>
<comment type="caution">
    <text evidence="3">The sequence shown here is derived from an EMBL/GenBank/DDBJ whole genome shotgun (WGS) entry which is preliminary data.</text>
</comment>
<dbReference type="PANTHER" id="PTHR43712">
    <property type="entry name" value="PUTATIVE (AFU_ORTHOLOGUE AFUA_4G14580)-RELATED"/>
    <property type="match status" value="1"/>
</dbReference>
<sequence>MMDLVNTHALQPFWSMAAAPVQVSALELALDNKLFDYLVQDATAKQVASKLAMQPGPVSVWLDLLWSMELLARNLPPGSPGDSGAATHYQCTSLAKRYLVSSSPENCAAALSYRLRILRHAGTQFEDFVRSGRSERTIPGGEATHTNWAKAAEQQISQEQRAVSVPSILDRLPPASSLVQQGRFLDLGGGPGHIAIALAHHLPQWTGTVCDLPATATVAQGSIDNAGLADRINVRSADLEHDDIGTGYDLIWCSCVLHFLQDPKAALSKICQGLRRGGVLYIAHAEVPSQARDASRILPFYASMMLRGRFVPATGQMHDMLVATGFSQIRSLGPIAFPMTPVWLYTGIKP</sequence>
<name>A0A356LBN6_9BURK</name>
<dbReference type="InterPro" id="IPR013217">
    <property type="entry name" value="Methyltransf_12"/>
</dbReference>
<dbReference type="PANTHER" id="PTHR43712:SF2">
    <property type="entry name" value="O-METHYLTRANSFERASE CICE"/>
    <property type="match status" value="1"/>
</dbReference>
<dbReference type="InterPro" id="IPR029063">
    <property type="entry name" value="SAM-dependent_MTases_sf"/>
</dbReference>
<evidence type="ECO:0000259" key="2">
    <source>
        <dbReference type="Pfam" id="PF08242"/>
    </source>
</evidence>
<evidence type="ECO:0000313" key="3">
    <source>
        <dbReference type="EMBL" id="HBP28168.1"/>
    </source>
</evidence>
<dbReference type="SUPFAM" id="SSF53335">
    <property type="entry name" value="S-adenosyl-L-methionine-dependent methyltransferases"/>
    <property type="match status" value="1"/>
</dbReference>
<protein>
    <submittedName>
        <fullName evidence="3">Methyltransferase domain-containing protein</fullName>
    </submittedName>
</protein>
<dbReference type="GO" id="GO:0008168">
    <property type="term" value="F:methyltransferase activity"/>
    <property type="evidence" value="ECO:0007669"/>
    <property type="project" value="UniProtKB-KW"/>
</dbReference>
<accession>A0A356LBN6</accession>
<dbReference type="AlphaFoldDB" id="A0A356LBN6"/>
<dbReference type="Pfam" id="PF08100">
    <property type="entry name" value="Dimerisation"/>
    <property type="match status" value="1"/>
</dbReference>
<dbReference type="Pfam" id="PF08242">
    <property type="entry name" value="Methyltransf_12"/>
    <property type="match status" value="1"/>
</dbReference>
<feature type="domain" description="Methyltransferase type 12" evidence="2">
    <location>
        <begin position="185"/>
        <end position="280"/>
    </location>
</feature>
<keyword evidence="3" id="KW-0808">Transferase</keyword>
<keyword evidence="3" id="KW-0489">Methyltransferase</keyword>
<dbReference type="Gene3D" id="3.40.50.150">
    <property type="entry name" value="Vaccinia Virus protein VP39"/>
    <property type="match status" value="1"/>
</dbReference>
<reference evidence="3 4" key="1">
    <citation type="journal article" date="2018" name="Nat. Biotechnol.">
        <title>A standardized bacterial taxonomy based on genome phylogeny substantially revises the tree of life.</title>
        <authorList>
            <person name="Parks D.H."/>
            <person name="Chuvochina M."/>
            <person name="Waite D.W."/>
            <person name="Rinke C."/>
            <person name="Skarshewski A."/>
            <person name="Chaumeil P.A."/>
            <person name="Hugenholtz P."/>
        </authorList>
    </citation>
    <scope>NUCLEOTIDE SEQUENCE [LARGE SCALE GENOMIC DNA]</scope>
    <source>
        <strain evidence="3">UBA10707</strain>
    </source>
</reference>
<feature type="domain" description="O-methyltransferase dimerisation" evidence="1">
    <location>
        <begin position="23"/>
        <end position="101"/>
    </location>
</feature>
<dbReference type="InterPro" id="IPR012967">
    <property type="entry name" value="COMT_dimerisation"/>
</dbReference>
<dbReference type="Gene3D" id="1.10.10.10">
    <property type="entry name" value="Winged helix-like DNA-binding domain superfamily/Winged helix DNA-binding domain"/>
    <property type="match status" value="1"/>
</dbReference>